<dbReference type="Proteomes" id="UP000305282">
    <property type="component" value="Unassembled WGS sequence"/>
</dbReference>
<keyword evidence="6" id="KW-1185">Reference proteome</keyword>
<reference evidence="5 6" key="1">
    <citation type="submission" date="2019-04" db="EMBL/GenBank/DDBJ databases">
        <title>Draft genome sequences for three unisolated Alnus-infective Frankia Sp+ strains, AgTrS, AiOr and AvVan, the first sequenced Frankia strains able to sporulate in-planta.</title>
        <authorList>
            <person name="Bethencourt L."/>
            <person name="Vautrin F."/>
            <person name="Taib N."/>
            <person name="Dubost A."/>
            <person name="Castro-Garcia L."/>
            <person name="Imbaud O."/>
            <person name="Abrouk D."/>
            <person name="Fournier P."/>
            <person name="Briolay J."/>
            <person name="Nguyen A."/>
            <person name="Normand P."/>
            <person name="Fernandez M.P."/>
            <person name="Brochier-Armanet C."/>
            <person name="Herrera-Belaroussi A."/>
        </authorList>
    </citation>
    <scope>NUCLEOTIDE SEQUENCE [LARGE SCALE GENOMIC DNA]</scope>
    <source>
        <strain evidence="5 6">AvVan</strain>
    </source>
</reference>
<dbReference type="Pfam" id="PF00561">
    <property type="entry name" value="Abhydrolase_1"/>
    <property type="match status" value="1"/>
</dbReference>
<dbReference type="OrthoDB" id="9796770at2"/>
<dbReference type="GO" id="GO:0006508">
    <property type="term" value="P:proteolysis"/>
    <property type="evidence" value="ECO:0007669"/>
    <property type="project" value="InterPro"/>
</dbReference>
<evidence type="ECO:0000256" key="3">
    <source>
        <dbReference type="SAM" id="MobiDB-lite"/>
    </source>
</evidence>
<dbReference type="PRINTS" id="PR00793">
    <property type="entry name" value="PROAMNOPTASE"/>
</dbReference>
<evidence type="ECO:0000313" key="6">
    <source>
        <dbReference type="Proteomes" id="UP000305282"/>
    </source>
</evidence>
<comment type="similarity">
    <text evidence="1">Belongs to the peptidase S33 family.</text>
</comment>
<dbReference type="GO" id="GO:0004177">
    <property type="term" value="F:aminopeptidase activity"/>
    <property type="evidence" value="ECO:0007669"/>
    <property type="project" value="UniProtKB-EC"/>
</dbReference>
<dbReference type="Gene3D" id="3.40.50.1820">
    <property type="entry name" value="alpha/beta hydrolase"/>
    <property type="match status" value="1"/>
</dbReference>
<comment type="caution">
    <text evidence="5">The sequence shown here is derived from an EMBL/GenBank/DDBJ whole genome shotgun (WGS) entry which is preliminary data.</text>
</comment>
<dbReference type="PANTHER" id="PTHR43798:SF33">
    <property type="entry name" value="HYDROLASE, PUTATIVE (AFU_ORTHOLOGUE AFUA_2G14860)-RELATED"/>
    <property type="match status" value="1"/>
</dbReference>
<feature type="region of interest" description="Disordered" evidence="3">
    <location>
        <begin position="1"/>
        <end position="23"/>
    </location>
</feature>
<dbReference type="SUPFAM" id="SSF53474">
    <property type="entry name" value="alpha/beta-Hydrolases"/>
    <property type="match status" value="1"/>
</dbReference>
<organism evidence="5 6">
    <name type="scientific">Candidatus Frankia alpina</name>
    <dbReference type="NCBI Taxonomy" id="2699483"/>
    <lineage>
        <taxon>Bacteria</taxon>
        <taxon>Bacillati</taxon>
        <taxon>Actinomycetota</taxon>
        <taxon>Actinomycetes</taxon>
        <taxon>Frankiales</taxon>
        <taxon>Frankiaceae</taxon>
        <taxon>Frankia</taxon>
    </lineage>
</organism>
<dbReference type="PRINTS" id="PR00111">
    <property type="entry name" value="ABHYDROLASE"/>
</dbReference>
<evidence type="ECO:0000256" key="1">
    <source>
        <dbReference type="ARBA" id="ARBA00010088"/>
    </source>
</evidence>
<name>A0A4S5CGX5_9ACTN</name>
<evidence type="ECO:0000259" key="4">
    <source>
        <dbReference type="Pfam" id="PF00561"/>
    </source>
</evidence>
<dbReference type="PANTHER" id="PTHR43798">
    <property type="entry name" value="MONOACYLGLYCEROL LIPASE"/>
    <property type="match status" value="1"/>
</dbReference>
<proteinExistence type="inferred from homology"/>
<dbReference type="InterPro" id="IPR029058">
    <property type="entry name" value="AB_hydrolase_fold"/>
</dbReference>
<evidence type="ECO:0000256" key="2">
    <source>
        <dbReference type="ARBA" id="ARBA00022801"/>
    </source>
</evidence>
<accession>A0A4S5CGX5</accession>
<sequence length="263" mass="26330">MRPDGDRPPGSTAPPGAPREEAGVEDGPVVLVHGIAGSTADWAAVAPELAASRHVVAYDHRGHGASGRAPGGRADYTFDLLLADLTAVVATLGPARIHLIGHSLGGVIALRYALEHPGRVRSLVLVDTAAAPATATGPVARRIVAAVLGGVAAIASRTGANSVNGRGEAVALAALGRELAGYPSLVPRLGEITAPTTVIVGERDSMLRASAQTLAHGIQAAHLAVIAEAGHCPHISRPLAWLAAVVDHLARAEAAVAGGALAG</sequence>
<dbReference type="InterPro" id="IPR050266">
    <property type="entry name" value="AB_hydrolase_sf"/>
</dbReference>
<dbReference type="InterPro" id="IPR000073">
    <property type="entry name" value="AB_hydrolase_1"/>
</dbReference>
<dbReference type="GO" id="GO:0016020">
    <property type="term" value="C:membrane"/>
    <property type="evidence" value="ECO:0007669"/>
    <property type="project" value="TreeGrafter"/>
</dbReference>
<feature type="domain" description="AB hydrolase-1" evidence="4">
    <location>
        <begin position="28"/>
        <end position="158"/>
    </location>
</feature>
<dbReference type="InterPro" id="IPR002410">
    <property type="entry name" value="Peptidase_S33"/>
</dbReference>
<keyword evidence="2 5" id="KW-0378">Hydrolase</keyword>
<dbReference type="AlphaFoldDB" id="A0A4S5CGX5"/>
<gene>
    <name evidence="5" type="ORF">E7Y31_20090</name>
</gene>
<protein>
    <submittedName>
        <fullName evidence="5">Alpha/beta fold hydrolase</fullName>
    </submittedName>
</protein>
<evidence type="ECO:0000313" key="5">
    <source>
        <dbReference type="EMBL" id="THJ45134.1"/>
    </source>
</evidence>
<dbReference type="EMBL" id="SSXH01000721">
    <property type="protein sequence ID" value="THJ45134.1"/>
    <property type="molecule type" value="Genomic_DNA"/>
</dbReference>